<dbReference type="eggNOG" id="ENOG503347E">
    <property type="taxonomic scope" value="Bacteria"/>
</dbReference>
<evidence type="ECO:0000313" key="1">
    <source>
        <dbReference type="EMBL" id="EEG49152.1"/>
    </source>
</evidence>
<dbReference type="EMBL" id="ACBZ01000101">
    <property type="protein sequence ID" value="EEG49152.1"/>
    <property type="molecule type" value="Genomic_DNA"/>
</dbReference>
<gene>
    <name evidence="1" type="ORF">RUMHYD_01963</name>
</gene>
<dbReference type="Proteomes" id="UP000003100">
    <property type="component" value="Unassembled WGS sequence"/>
</dbReference>
<dbReference type="RefSeq" id="WP_005948890.1">
    <property type="nucleotide sequence ID" value="NZ_CP136423.1"/>
</dbReference>
<accession>C0CM82</accession>
<evidence type="ECO:0008006" key="3">
    <source>
        <dbReference type="Google" id="ProtNLM"/>
    </source>
</evidence>
<dbReference type="GeneID" id="86822303"/>
<dbReference type="PATRIC" id="fig|476272.21.peg.2003"/>
<proteinExistence type="predicted"/>
<reference evidence="1 2" key="2">
    <citation type="submission" date="2009-02" db="EMBL/GenBank/DDBJ databases">
        <title>Draft genome sequence of Blautia hydrogenotrophica DSM 10507 (Ruminococcus hydrogenotrophicus DSM 10507).</title>
        <authorList>
            <person name="Sudarsanam P."/>
            <person name="Ley R."/>
            <person name="Guruge J."/>
            <person name="Turnbaugh P.J."/>
            <person name="Mahowald M."/>
            <person name="Liep D."/>
            <person name="Gordon J."/>
        </authorList>
    </citation>
    <scope>NUCLEOTIDE SEQUENCE [LARGE SCALE GENOMIC DNA]</scope>
    <source>
        <strain evidence="2">DSM 10507 / JCM 14656 / S5a33</strain>
    </source>
</reference>
<organism evidence="1 2">
    <name type="scientific">Blautia hydrogenotrophica (strain DSM 10507 / JCM 14656 / S5a33)</name>
    <name type="common">Ruminococcus hydrogenotrophicus</name>
    <dbReference type="NCBI Taxonomy" id="476272"/>
    <lineage>
        <taxon>Bacteria</taxon>
        <taxon>Bacillati</taxon>
        <taxon>Bacillota</taxon>
        <taxon>Clostridia</taxon>
        <taxon>Lachnospirales</taxon>
        <taxon>Lachnospiraceae</taxon>
        <taxon>Blautia</taxon>
    </lineage>
</organism>
<sequence>MVRKTMKINLLDGGKSLQQAIRQIEQYKNDLSRKCEEICRRLSEIGVQVANTVLREGKLEDYQPSTKVSYEIDTSGNIVRAKIIISGPYILFLEFGSGIRYSGTKNPKVAELGYGPGTYPSNAPQQNPPYDNWESPTGWYYYGDDGKVHHTFGVQAKMPVYRASVEIMKSVNEVAKEIFG</sequence>
<reference evidence="1 2" key="1">
    <citation type="submission" date="2009-01" db="EMBL/GenBank/DDBJ databases">
        <authorList>
            <person name="Fulton L."/>
            <person name="Clifton S."/>
            <person name="Fulton B."/>
            <person name="Xu J."/>
            <person name="Minx P."/>
            <person name="Pepin K.H."/>
            <person name="Johnson M."/>
            <person name="Bhonagiri V."/>
            <person name="Nash W.E."/>
            <person name="Mardis E.R."/>
            <person name="Wilson R.K."/>
        </authorList>
    </citation>
    <scope>NUCLEOTIDE SEQUENCE [LARGE SCALE GENOMIC DNA]</scope>
    <source>
        <strain evidence="2">DSM 10507 / JCM 14656 / S5a33</strain>
    </source>
</reference>
<name>C0CM82_BLAHS</name>
<evidence type="ECO:0000313" key="2">
    <source>
        <dbReference type="Proteomes" id="UP000003100"/>
    </source>
</evidence>
<comment type="caution">
    <text evidence="1">The sequence shown here is derived from an EMBL/GenBank/DDBJ whole genome shotgun (WGS) entry which is preliminary data.</text>
</comment>
<dbReference type="AlphaFoldDB" id="C0CM82"/>
<dbReference type="HOGENOM" id="CLU_1515344_0_0_9"/>
<protein>
    <recommendedName>
        <fullName evidence="3">HK97 gp10 family phage protein</fullName>
    </recommendedName>
</protein>
<keyword evidence="2" id="KW-1185">Reference proteome</keyword>